<evidence type="ECO:0000256" key="1">
    <source>
        <dbReference type="ARBA" id="ARBA00010688"/>
    </source>
</evidence>
<dbReference type="EMBL" id="SSMQ01000019">
    <property type="protein sequence ID" value="TKD06371.1"/>
    <property type="molecule type" value="Genomic_DNA"/>
</dbReference>
<feature type="domain" description="Carbohydrate kinase PfkB" evidence="4">
    <location>
        <begin position="198"/>
        <end position="279"/>
    </location>
</feature>
<dbReference type="AlphaFoldDB" id="A0A4U1JAL8"/>
<dbReference type="PANTHER" id="PTHR43085">
    <property type="entry name" value="HEXOKINASE FAMILY MEMBER"/>
    <property type="match status" value="1"/>
</dbReference>
<dbReference type="Proteomes" id="UP000309215">
    <property type="component" value="Unassembled WGS sequence"/>
</dbReference>
<comment type="caution">
    <text evidence="5">The sequence shown here is derived from an EMBL/GenBank/DDBJ whole genome shotgun (WGS) entry which is preliminary data.</text>
</comment>
<evidence type="ECO:0000313" key="5">
    <source>
        <dbReference type="EMBL" id="TKD06371.1"/>
    </source>
</evidence>
<keyword evidence="2" id="KW-0808">Transferase</keyword>
<name>A0A4U1JAL8_9BACT</name>
<evidence type="ECO:0000259" key="4">
    <source>
        <dbReference type="Pfam" id="PF00294"/>
    </source>
</evidence>
<dbReference type="InterPro" id="IPR050306">
    <property type="entry name" value="PfkB_Carbo_kinase"/>
</dbReference>
<keyword evidence="6" id="KW-1185">Reference proteome</keyword>
<evidence type="ECO:0000256" key="2">
    <source>
        <dbReference type="ARBA" id="ARBA00022679"/>
    </source>
</evidence>
<protein>
    <recommendedName>
        <fullName evidence="4">Carbohydrate kinase PfkB domain-containing protein</fullName>
    </recommendedName>
</protein>
<evidence type="ECO:0000256" key="3">
    <source>
        <dbReference type="ARBA" id="ARBA00022777"/>
    </source>
</evidence>
<sequence>MLAGRVEEMATPDILLIGHVARDLLRTDPSDGYRLGGTVSFAAVTSVKLGRRPTIVTAAAPGLDVSELPRDVELHVLPSAATTTFANTYIEAGRIQHCSMRARPITAADIDPSLRRPRAALLGPIADEITPDVAHVLAEETLVVATPQGWMRHFDEHGRVHAKPWESAPAILPHVDAVVLSLEDIGADLRRLDPIVAQVPLVVVTEYRDGSTLYRRRDDGSLSVTRIPPRPAREIDPTGAGDVFATAFMIRFQETGDPVEAARFANVTASFGVEAVGVAGIPSRDVVLVYMRENPFRMGAHG</sequence>
<dbReference type="InterPro" id="IPR029056">
    <property type="entry name" value="Ribokinase-like"/>
</dbReference>
<evidence type="ECO:0000313" key="6">
    <source>
        <dbReference type="Proteomes" id="UP000309215"/>
    </source>
</evidence>
<gene>
    <name evidence="5" type="ORF">E8A74_19305</name>
</gene>
<dbReference type="Pfam" id="PF00294">
    <property type="entry name" value="PfkB"/>
    <property type="match status" value="1"/>
</dbReference>
<dbReference type="PANTHER" id="PTHR43085:SF57">
    <property type="entry name" value="CARBOHYDRATE KINASE PFKB DOMAIN-CONTAINING PROTEIN"/>
    <property type="match status" value="1"/>
</dbReference>
<reference evidence="5 6" key="1">
    <citation type="submission" date="2019-04" db="EMBL/GenBank/DDBJ databases">
        <authorList>
            <person name="Li Y."/>
            <person name="Wang J."/>
        </authorList>
    </citation>
    <scope>NUCLEOTIDE SEQUENCE [LARGE SCALE GENOMIC DNA]</scope>
    <source>
        <strain evidence="5 6">DSM 14668</strain>
    </source>
</reference>
<accession>A0A4U1JAL8</accession>
<proteinExistence type="inferred from homology"/>
<dbReference type="GO" id="GO:0016301">
    <property type="term" value="F:kinase activity"/>
    <property type="evidence" value="ECO:0007669"/>
    <property type="project" value="UniProtKB-KW"/>
</dbReference>
<dbReference type="OrthoDB" id="9776822at2"/>
<dbReference type="SUPFAM" id="SSF53613">
    <property type="entry name" value="Ribokinase-like"/>
    <property type="match status" value="1"/>
</dbReference>
<keyword evidence="3" id="KW-0418">Kinase</keyword>
<dbReference type="InterPro" id="IPR011611">
    <property type="entry name" value="PfkB_dom"/>
</dbReference>
<organism evidence="5 6">
    <name type="scientific">Polyangium fumosum</name>
    <dbReference type="NCBI Taxonomy" id="889272"/>
    <lineage>
        <taxon>Bacteria</taxon>
        <taxon>Pseudomonadati</taxon>
        <taxon>Myxococcota</taxon>
        <taxon>Polyangia</taxon>
        <taxon>Polyangiales</taxon>
        <taxon>Polyangiaceae</taxon>
        <taxon>Polyangium</taxon>
    </lineage>
</organism>
<comment type="similarity">
    <text evidence="1">Belongs to the carbohydrate kinase PfkB family.</text>
</comment>
<dbReference type="Gene3D" id="3.40.1190.20">
    <property type="match status" value="1"/>
</dbReference>